<comment type="subcellular location">
    <subcellularLocation>
        <location evidence="1">Nucleus</location>
    </subcellularLocation>
</comment>
<keyword evidence="9" id="KW-0012">Acyltransferase</keyword>
<dbReference type="Proteomes" id="UP000789570">
    <property type="component" value="Unassembled WGS sequence"/>
</dbReference>
<dbReference type="Pfam" id="PF13878">
    <property type="entry name" value="zf-C2H2_3"/>
    <property type="match status" value="1"/>
</dbReference>
<dbReference type="GO" id="GO:0008270">
    <property type="term" value="F:zinc ion binding"/>
    <property type="evidence" value="ECO:0007669"/>
    <property type="project" value="UniProtKB-KW"/>
</dbReference>
<dbReference type="InterPro" id="IPR028005">
    <property type="entry name" value="AcTrfase_ESCO_Znf_dom"/>
</dbReference>
<comment type="caution">
    <text evidence="13">The sequence shown here is derived from an EMBL/GenBank/DDBJ whole genome shotgun (WGS) entry which is preliminary data.</text>
</comment>
<dbReference type="PANTHER" id="PTHR45884">
    <property type="entry name" value="N-ACETYLTRANSFERASE ECO"/>
    <property type="match status" value="1"/>
</dbReference>
<comment type="similarity">
    <text evidence="2">Belongs to the acetyltransferase family. ECO subfamily.</text>
</comment>
<protein>
    <submittedName>
        <fullName evidence="13">9321_t:CDS:1</fullName>
    </submittedName>
</protein>
<dbReference type="CDD" id="cd04301">
    <property type="entry name" value="NAT_SF"/>
    <property type="match status" value="1"/>
</dbReference>
<dbReference type="Gene3D" id="3.40.630.30">
    <property type="match status" value="1"/>
</dbReference>
<reference evidence="13" key="1">
    <citation type="submission" date="2021-06" db="EMBL/GenBank/DDBJ databases">
        <authorList>
            <person name="Kallberg Y."/>
            <person name="Tangrot J."/>
            <person name="Rosling A."/>
        </authorList>
    </citation>
    <scope>NUCLEOTIDE SEQUENCE</scope>
    <source>
        <strain evidence="13">UK204</strain>
    </source>
</reference>
<keyword evidence="14" id="KW-1185">Reference proteome</keyword>
<feature type="domain" description="N-acetyltransferase ESCO acetyl-transferase" evidence="12">
    <location>
        <begin position="350"/>
        <end position="416"/>
    </location>
</feature>
<organism evidence="13 14">
    <name type="scientific">Funneliformis caledonium</name>
    <dbReference type="NCBI Taxonomy" id="1117310"/>
    <lineage>
        <taxon>Eukaryota</taxon>
        <taxon>Fungi</taxon>
        <taxon>Fungi incertae sedis</taxon>
        <taxon>Mucoromycota</taxon>
        <taxon>Glomeromycotina</taxon>
        <taxon>Glomeromycetes</taxon>
        <taxon>Glomerales</taxon>
        <taxon>Glomeraceae</taxon>
        <taxon>Funneliformis</taxon>
    </lineage>
</organism>
<dbReference type="AlphaFoldDB" id="A0A9N9C0J2"/>
<evidence type="ECO:0000256" key="8">
    <source>
        <dbReference type="ARBA" id="ARBA00023306"/>
    </source>
</evidence>
<evidence type="ECO:0000313" key="14">
    <source>
        <dbReference type="Proteomes" id="UP000789570"/>
    </source>
</evidence>
<dbReference type="GO" id="GO:0061733">
    <property type="term" value="F:protein-lysine-acetyltransferase activity"/>
    <property type="evidence" value="ECO:0007669"/>
    <property type="project" value="TreeGrafter"/>
</dbReference>
<evidence type="ECO:0000256" key="7">
    <source>
        <dbReference type="ARBA" id="ARBA00023242"/>
    </source>
</evidence>
<evidence type="ECO:0000256" key="3">
    <source>
        <dbReference type="ARBA" id="ARBA00022679"/>
    </source>
</evidence>
<evidence type="ECO:0000256" key="9">
    <source>
        <dbReference type="ARBA" id="ARBA00023315"/>
    </source>
</evidence>
<dbReference type="EMBL" id="CAJVPQ010002080">
    <property type="protein sequence ID" value="CAG8582581.1"/>
    <property type="molecule type" value="Genomic_DNA"/>
</dbReference>
<dbReference type="GO" id="GO:0005634">
    <property type="term" value="C:nucleus"/>
    <property type="evidence" value="ECO:0007669"/>
    <property type="project" value="UniProtKB-SubCell"/>
</dbReference>
<evidence type="ECO:0000259" key="11">
    <source>
        <dbReference type="Pfam" id="PF13878"/>
    </source>
</evidence>
<dbReference type="InterPro" id="IPR028009">
    <property type="entry name" value="ESCO_Acetyltransf_dom"/>
</dbReference>
<dbReference type="GO" id="GO:0007064">
    <property type="term" value="P:mitotic sister chromatid cohesion"/>
    <property type="evidence" value="ECO:0007669"/>
    <property type="project" value="TreeGrafter"/>
</dbReference>
<accession>A0A9N9C0J2</accession>
<evidence type="ECO:0000259" key="12">
    <source>
        <dbReference type="Pfam" id="PF13880"/>
    </source>
</evidence>
<gene>
    <name evidence="13" type="ORF">FCALED_LOCUS7674</name>
</gene>
<dbReference type="Pfam" id="PF13880">
    <property type="entry name" value="Acetyltransf_13"/>
    <property type="match status" value="1"/>
</dbReference>
<evidence type="ECO:0000256" key="10">
    <source>
        <dbReference type="SAM" id="MobiDB-lite"/>
    </source>
</evidence>
<keyword evidence="6" id="KW-0862">Zinc</keyword>
<sequence>KPEVKVTYGKRKDVTDLTLSPLRDNSLLLRDVTNIESNFNKENTLNERVEFDEQIQSNRRIITDSFSTVKLNDECIEIGAHFIRPKRRVTTGSVLPAVEFNDSYMGNVKQERNSGIVVKQKCIGDFFKPVSVELNNNQRKKKKKYATIPRFNKINDENRENAENNLQSSSSRPKKRVKSYEQTYIDIGQKDFGAYTCPECQMSYVRGVLVDETLHTNFHRLTLEGIKYHVNINEVTLESIAEVNGRIVLLVYNQSHFFEKHKNTIEWVNLELGAVMLTEEKLNTSKAYFYIANKYDIVGFALAVQIEKAYKVIVDPSSDKAQNESSKDSKMHTDTDVGSGIFCCTNYIRAFCGISRLWVKKDYRRKKIASRLLDQVRKNFIYGCELKPSEVAFSQPSGDGKAFATHYTGTREFLVYADD</sequence>
<evidence type="ECO:0000256" key="1">
    <source>
        <dbReference type="ARBA" id="ARBA00004123"/>
    </source>
</evidence>
<keyword evidence="4" id="KW-0479">Metal-binding</keyword>
<dbReference type="OrthoDB" id="428854at2759"/>
<keyword evidence="3" id="KW-0808">Transferase</keyword>
<feature type="region of interest" description="Disordered" evidence="10">
    <location>
        <begin position="156"/>
        <end position="177"/>
    </location>
</feature>
<name>A0A9N9C0J2_9GLOM</name>
<evidence type="ECO:0000256" key="4">
    <source>
        <dbReference type="ARBA" id="ARBA00022723"/>
    </source>
</evidence>
<feature type="domain" description="N-acetyltransferase ESCO zinc-finger" evidence="11">
    <location>
        <begin position="182"/>
        <end position="220"/>
    </location>
</feature>
<proteinExistence type="inferred from homology"/>
<keyword evidence="7" id="KW-0539">Nucleus</keyword>
<evidence type="ECO:0000256" key="5">
    <source>
        <dbReference type="ARBA" id="ARBA00022771"/>
    </source>
</evidence>
<evidence type="ECO:0000313" key="13">
    <source>
        <dbReference type="EMBL" id="CAG8582581.1"/>
    </source>
</evidence>
<keyword evidence="8" id="KW-0131">Cell cycle</keyword>
<keyword evidence="5" id="KW-0863">Zinc-finger</keyword>
<dbReference type="GO" id="GO:0000785">
    <property type="term" value="C:chromatin"/>
    <property type="evidence" value="ECO:0007669"/>
    <property type="project" value="TreeGrafter"/>
</dbReference>
<evidence type="ECO:0000256" key="2">
    <source>
        <dbReference type="ARBA" id="ARBA00005816"/>
    </source>
</evidence>
<feature type="non-terminal residue" evidence="13">
    <location>
        <position position="419"/>
    </location>
</feature>
<dbReference type="PANTHER" id="PTHR45884:SF2">
    <property type="entry name" value="N-ACETYLTRANSFERASE ECO"/>
    <property type="match status" value="1"/>
</dbReference>
<evidence type="ECO:0000256" key="6">
    <source>
        <dbReference type="ARBA" id="ARBA00022833"/>
    </source>
</evidence>